<reference evidence="2 3" key="1">
    <citation type="submission" date="2020-05" db="EMBL/GenBank/DDBJ databases">
        <title>Genomic Encyclopedia of Type Strains, Phase IV (KMG-V): Genome sequencing to study the core and pangenomes of soil and plant-associated prokaryotes.</title>
        <authorList>
            <person name="Whitman W."/>
        </authorList>
    </citation>
    <scope>NUCLEOTIDE SEQUENCE [LARGE SCALE GENOMIC DNA]</scope>
    <source>
        <strain evidence="2 3">C29</strain>
    </source>
</reference>
<evidence type="ECO:0000313" key="3">
    <source>
        <dbReference type="Proteomes" id="UP001516061"/>
    </source>
</evidence>
<comment type="caution">
    <text evidence="2">The sequence shown here is derived from an EMBL/GenBank/DDBJ whole genome shotgun (WGS) entry which is preliminary data.</text>
</comment>
<organism evidence="2 3">
    <name type="scientific">Sphaerotilus uruguayifluvii</name>
    <dbReference type="NCBI Taxonomy" id="2735897"/>
    <lineage>
        <taxon>Bacteria</taxon>
        <taxon>Pseudomonadati</taxon>
        <taxon>Pseudomonadota</taxon>
        <taxon>Betaproteobacteria</taxon>
        <taxon>Burkholderiales</taxon>
        <taxon>Sphaerotilaceae</taxon>
        <taxon>Sphaerotilus</taxon>
    </lineage>
</organism>
<dbReference type="PANTHER" id="PTHR44086:SF10">
    <property type="entry name" value="THIOSULFATE SULFURTRANSFERASE_RHODANESE-LIKE DOMAIN-CONTAINING PROTEIN 3"/>
    <property type="match status" value="1"/>
</dbReference>
<sequence>MNFLVDNWIWLLSAAASGGALLWPTIGRGGADAVSPAEAVQLMNREKAVVIDVCEPAEFAAGHIGQARSIPLAQLEGSKSLPTNKALPLVMVCASGVRARRAAALARRLGHERVVVLDGGMNAWREAGLPVRKDA</sequence>
<protein>
    <submittedName>
        <fullName evidence="2">Rhodanese-related sulfurtransferase</fullName>
    </submittedName>
</protein>
<evidence type="ECO:0000313" key="2">
    <source>
        <dbReference type="EMBL" id="NRT56512.1"/>
    </source>
</evidence>
<dbReference type="PANTHER" id="PTHR44086">
    <property type="entry name" value="THIOSULFATE SULFURTRANSFERASE RDL2, MITOCHONDRIAL-RELATED"/>
    <property type="match status" value="1"/>
</dbReference>
<dbReference type="CDD" id="cd00158">
    <property type="entry name" value="RHOD"/>
    <property type="match status" value="1"/>
</dbReference>
<evidence type="ECO:0000259" key="1">
    <source>
        <dbReference type="PROSITE" id="PS50206"/>
    </source>
</evidence>
<gene>
    <name evidence="2" type="ORF">HNQ01_002255</name>
</gene>
<dbReference type="Proteomes" id="UP001516061">
    <property type="component" value="Unassembled WGS sequence"/>
</dbReference>
<proteinExistence type="predicted"/>
<dbReference type="SUPFAM" id="SSF52821">
    <property type="entry name" value="Rhodanese/Cell cycle control phosphatase"/>
    <property type="match status" value="1"/>
</dbReference>
<dbReference type="PROSITE" id="PS50206">
    <property type="entry name" value="RHODANESE_3"/>
    <property type="match status" value="1"/>
</dbReference>
<accession>A0ABX2G5I9</accession>
<dbReference type="Pfam" id="PF00581">
    <property type="entry name" value="Rhodanese"/>
    <property type="match status" value="1"/>
</dbReference>
<dbReference type="RefSeq" id="WP_173805511.1">
    <property type="nucleotide sequence ID" value="NZ_JABSNM010000008.1"/>
</dbReference>
<dbReference type="InterPro" id="IPR036873">
    <property type="entry name" value="Rhodanese-like_dom_sf"/>
</dbReference>
<name>A0ABX2G5I9_9BURK</name>
<dbReference type="Gene3D" id="3.40.250.10">
    <property type="entry name" value="Rhodanese-like domain"/>
    <property type="match status" value="1"/>
</dbReference>
<dbReference type="InterPro" id="IPR001763">
    <property type="entry name" value="Rhodanese-like_dom"/>
</dbReference>
<dbReference type="EMBL" id="JABSNM010000008">
    <property type="protein sequence ID" value="NRT56512.1"/>
    <property type="molecule type" value="Genomic_DNA"/>
</dbReference>
<keyword evidence="3" id="KW-1185">Reference proteome</keyword>
<feature type="domain" description="Rhodanese" evidence="1">
    <location>
        <begin position="44"/>
        <end position="133"/>
    </location>
</feature>
<dbReference type="SMART" id="SM00450">
    <property type="entry name" value="RHOD"/>
    <property type="match status" value="1"/>
</dbReference>